<evidence type="ECO:0000256" key="1">
    <source>
        <dbReference type="SAM" id="Phobius"/>
    </source>
</evidence>
<organism evidence="2 3">
    <name type="scientific">Oedothorax gibbosus</name>
    <dbReference type="NCBI Taxonomy" id="931172"/>
    <lineage>
        <taxon>Eukaryota</taxon>
        <taxon>Metazoa</taxon>
        <taxon>Ecdysozoa</taxon>
        <taxon>Arthropoda</taxon>
        <taxon>Chelicerata</taxon>
        <taxon>Arachnida</taxon>
        <taxon>Araneae</taxon>
        <taxon>Araneomorphae</taxon>
        <taxon>Entelegynae</taxon>
        <taxon>Araneoidea</taxon>
        <taxon>Linyphiidae</taxon>
        <taxon>Erigoninae</taxon>
        <taxon>Oedothorax</taxon>
    </lineage>
</organism>
<name>A0AAV6W0J2_9ARAC</name>
<dbReference type="Proteomes" id="UP000827092">
    <property type="component" value="Unassembled WGS sequence"/>
</dbReference>
<proteinExistence type="predicted"/>
<feature type="transmembrane region" description="Helical" evidence="1">
    <location>
        <begin position="49"/>
        <end position="68"/>
    </location>
</feature>
<gene>
    <name evidence="2" type="ORF">JTE90_010496</name>
</gene>
<reference evidence="2 3" key="1">
    <citation type="journal article" date="2022" name="Nat. Ecol. Evol.">
        <title>A masculinizing supergene underlies an exaggerated male reproductive morph in a spider.</title>
        <authorList>
            <person name="Hendrickx F."/>
            <person name="De Corte Z."/>
            <person name="Sonet G."/>
            <person name="Van Belleghem S.M."/>
            <person name="Kostlbacher S."/>
            <person name="Vangestel C."/>
        </authorList>
    </citation>
    <scope>NUCLEOTIDE SEQUENCE [LARGE SCALE GENOMIC DNA]</scope>
    <source>
        <strain evidence="2">W744_W776</strain>
    </source>
</reference>
<sequence>MKIKAFYADVSECSWQQWKAFQSLCESTLQCSILENHLRLLSGSERRSLLSQCFFVLMALISAGYPSLSPPFFAVYDI</sequence>
<protein>
    <submittedName>
        <fullName evidence="2">Uncharacterized protein</fullName>
    </submittedName>
</protein>
<evidence type="ECO:0000313" key="2">
    <source>
        <dbReference type="EMBL" id="KAG8202135.1"/>
    </source>
</evidence>
<comment type="caution">
    <text evidence="2">The sequence shown here is derived from an EMBL/GenBank/DDBJ whole genome shotgun (WGS) entry which is preliminary data.</text>
</comment>
<keyword evidence="3" id="KW-1185">Reference proteome</keyword>
<keyword evidence="1" id="KW-0472">Membrane</keyword>
<evidence type="ECO:0000313" key="3">
    <source>
        <dbReference type="Proteomes" id="UP000827092"/>
    </source>
</evidence>
<dbReference type="AlphaFoldDB" id="A0AAV6W0J2"/>
<accession>A0AAV6W0J2</accession>
<dbReference type="EMBL" id="JAFNEN010000001">
    <property type="protein sequence ID" value="KAG8202135.1"/>
    <property type="molecule type" value="Genomic_DNA"/>
</dbReference>
<keyword evidence="1" id="KW-0812">Transmembrane</keyword>
<keyword evidence="1" id="KW-1133">Transmembrane helix</keyword>